<accession>A0A2C5WTI7</accession>
<organism evidence="1 2">
    <name type="scientific">Ceratocystis fimbriata CBS 114723</name>
    <dbReference type="NCBI Taxonomy" id="1035309"/>
    <lineage>
        <taxon>Eukaryota</taxon>
        <taxon>Fungi</taxon>
        <taxon>Dikarya</taxon>
        <taxon>Ascomycota</taxon>
        <taxon>Pezizomycotina</taxon>
        <taxon>Sordariomycetes</taxon>
        <taxon>Hypocreomycetidae</taxon>
        <taxon>Microascales</taxon>
        <taxon>Ceratocystidaceae</taxon>
        <taxon>Ceratocystis</taxon>
    </lineage>
</organism>
<dbReference type="AlphaFoldDB" id="A0A2C5WTI7"/>
<reference evidence="1 2" key="2">
    <citation type="journal article" date="2013" name="IMA Fungus">
        <title>IMA Genome-F 1: Ceratocystis fimbriata: Draft nuclear genome sequence for the plant pathogen, Ceratocystis fimbriata.</title>
        <authorList>
            <person name="Wilken P.M."/>
            <person name="Steenkamp E.T."/>
            <person name="Wingfield M.J."/>
            <person name="de Beer Z.W."/>
            <person name="Wingfield B.D."/>
        </authorList>
    </citation>
    <scope>NUCLEOTIDE SEQUENCE [LARGE SCALE GENOMIC DNA]</scope>
    <source>
        <strain evidence="1 2">CBS 114723</strain>
    </source>
</reference>
<proteinExistence type="predicted"/>
<gene>
    <name evidence="1" type="ORF">CFIMG_007167RA</name>
</gene>
<evidence type="ECO:0000313" key="1">
    <source>
        <dbReference type="EMBL" id="PHH49060.1"/>
    </source>
</evidence>
<comment type="caution">
    <text evidence="1">The sequence shown here is derived from an EMBL/GenBank/DDBJ whole genome shotgun (WGS) entry which is preliminary data.</text>
</comment>
<evidence type="ECO:0000313" key="2">
    <source>
        <dbReference type="Proteomes" id="UP000222788"/>
    </source>
</evidence>
<sequence length="62" mass="6874">MSDGRVDVPVVNIHDDPLHSVEVYILTKAETMENLIELQISLTIGFMLQVVVEDCSDFALGI</sequence>
<dbReference type="Proteomes" id="UP000222788">
    <property type="component" value="Unassembled WGS sequence"/>
</dbReference>
<keyword evidence="2" id="KW-1185">Reference proteome</keyword>
<protein>
    <submittedName>
        <fullName evidence="1">Uncharacterized protein</fullName>
    </submittedName>
</protein>
<reference evidence="1 2" key="1">
    <citation type="journal article" date="2013" name="Fungal Biol.">
        <title>Analysis of microsatellite markers in the genome of the plant pathogen Ceratocystis fimbriata.</title>
        <authorList>
            <person name="Simpson M.C."/>
            <person name="Wilken P.M."/>
            <person name="Coetzee M.P."/>
            <person name="Wingfield M.J."/>
            <person name="Wingfield B.D."/>
        </authorList>
    </citation>
    <scope>NUCLEOTIDE SEQUENCE [LARGE SCALE GENOMIC DNA]</scope>
    <source>
        <strain evidence="1 2">CBS 114723</strain>
    </source>
</reference>
<dbReference type="EMBL" id="APWK03000315">
    <property type="protein sequence ID" value="PHH49060.1"/>
    <property type="molecule type" value="Genomic_DNA"/>
</dbReference>
<name>A0A2C5WTI7_9PEZI</name>